<dbReference type="InterPro" id="IPR013083">
    <property type="entry name" value="Znf_RING/FYVE/PHD"/>
</dbReference>
<evidence type="ECO:0000256" key="12">
    <source>
        <dbReference type="ARBA" id="ARBA00023273"/>
    </source>
</evidence>
<comment type="catalytic activity">
    <reaction evidence="1">
        <text>[E2 ubiquitin-conjugating enzyme]-S-ubiquitinyl-L-cysteine + [acceptor protein]-L-threonine = [E2 ubiquitin-conjugating enzyme]-L-cysteine + [acceptor protein]-3-O-ubiquitinyl-L-threonine.</text>
        <dbReference type="EC" id="2.3.2.33"/>
    </reaction>
</comment>
<dbReference type="PROSITE" id="PS51284">
    <property type="entry name" value="DOC"/>
    <property type="match status" value="1"/>
</dbReference>
<feature type="compositionally biased region" description="Basic and acidic residues" evidence="14">
    <location>
        <begin position="137"/>
        <end position="148"/>
    </location>
</feature>
<evidence type="ECO:0000256" key="5">
    <source>
        <dbReference type="ARBA" id="ARBA00012249"/>
    </source>
</evidence>
<evidence type="ECO:0000256" key="11">
    <source>
        <dbReference type="ARBA" id="ARBA00022833"/>
    </source>
</evidence>
<feature type="compositionally biased region" description="Polar residues" evidence="14">
    <location>
        <begin position="204"/>
        <end position="218"/>
    </location>
</feature>
<feature type="compositionally biased region" description="Low complexity" evidence="14">
    <location>
        <begin position="256"/>
        <end position="273"/>
    </location>
</feature>
<dbReference type="FunFam" id="3.30.40.10:FF:000078">
    <property type="entry name" value="E3 ubiquitin-protein ligase MYCBP2 isoform X1"/>
    <property type="match status" value="1"/>
</dbReference>
<dbReference type="SMART" id="SM01337">
    <property type="entry name" value="APC10"/>
    <property type="match status" value="1"/>
</dbReference>
<dbReference type="GO" id="GO:0007411">
    <property type="term" value="P:axon guidance"/>
    <property type="evidence" value="ECO:0007669"/>
    <property type="project" value="TreeGrafter"/>
</dbReference>
<accession>A0A9P0G7X9</accession>
<dbReference type="SUPFAM" id="SSF49785">
    <property type="entry name" value="Galactose-binding domain-like"/>
    <property type="match status" value="1"/>
</dbReference>
<evidence type="ECO:0000256" key="14">
    <source>
        <dbReference type="SAM" id="MobiDB-lite"/>
    </source>
</evidence>
<evidence type="ECO:0000256" key="1">
    <source>
        <dbReference type="ARBA" id="ARBA00000333"/>
    </source>
</evidence>
<comment type="pathway">
    <text evidence="3">Protein modification; protein ubiquitination.</text>
</comment>
<dbReference type="GO" id="GO:0005886">
    <property type="term" value="C:plasma membrane"/>
    <property type="evidence" value="ECO:0007669"/>
    <property type="project" value="TreeGrafter"/>
</dbReference>
<evidence type="ECO:0000313" key="18">
    <source>
        <dbReference type="Proteomes" id="UP001153636"/>
    </source>
</evidence>
<feature type="region of interest" description="Disordered" evidence="14">
    <location>
        <begin position="247"/>
        <end position="277"/>
    </location>
</feature>
<dbReference type="SMART" id="SM00184">
    <property type="entry name" value="RING"/>
    <property type="match status" value="1"/>
</dbReference>
<protein>
    <recommendedName>
        <fullName evidence="5">RCR-type E3 ubiquitin transferase</fullName>
        <ecNumber evidence="5">2.3.2.33</ecNumber>
    </recommendedName>
</protein>
<organism evidence="17 18">
    <name type="scientific">Psylliodes chrysocephalus</name>
    <dbReference type="NCBI Taxonomy" id="3402493"/>
    <lineage>
        <taxon>Eukaryota</taxon>
        <taxon>Metazoa</taxon>
        <taxon>Ecdysozoa</taxon>
        <taxon>Arthropoda</taxon>
        <taxon>Hexapoda</taxon>
        <taxon>Insecta</taxon>
        <taxon>Pterygota</taxon>
        <taxon>Neoptera</taxon>
        <taxon>Endopterygota</taxon>
        <taxon>Coleoptera</taxon>
        <taxon>Polyphaga</taxon>
        <taxon>Cucujiformia</taxon>
        <taxon>Chrysomeloidea</taxon>
        <taxon>Chrysomelidae</taxon>
        <taxon>Galerucinae</taxon>
        <taxon>Alticini</taxon>
        <taxon>Psylliodes</taxon>
    </lineage>
</organism>
<name>A0A9P0G7X9_9CUCU</name>
<dbReference type="InterPro" id="IPR008979">
    <property type="entry name" value="Galactose-bd-like_sf"/>
</dbReference>
<feature type="region of interest" description="Disordered" evidence="14">
    <location>
        <begin position="779"/>
        <end position="799"/>
    </location>
</feature>
<feature type="domain" description="DOC" evidence="16">
    <location>
        <begin position="1062"/>
        <end position="1241"/>
    </location>
</feature>
<dbReference type="GO" id="GO:0061630">
    <property type="term" value="F:ubiquitin protein ligase activity"/>
    <property type="evidence" value="ECO:0007669"/>
    <property type="project" value="UniProtKB-EC"/>
</dbReference>
<dbReference type="GO" id="GO:0008270">
    <property type="term" value="F:zinc ion binding"/>
    <property type="evidence" value="ECO:0007669"/>
    <property type="project" value="UniProtKB-KW"/>
</dbReference>
<dbReference type="GO" id="GO:0005634">
    <property type="term" value="C:nucleus"/>
    <property type="evidence" value="ECO:0007669"/>
    <property type="project" value="TreeGrafter"/>
</dbReference>
<dbReference type="GO" id="GO:0030424">
    <property type="term" value="C:axon"/>
    <property type="evidence" value="ECO:0007669"/>
    <property type="project" value="UniProtKB-SubCell"/>
</dbReference>
<evidence type="ECO:0000256" key="3">
    <source>
        <dbReference type="ARBA" id="ARBA00004906"/>
    </source>
</evidence>
<comment type="similarity">
    <text evidence="4">Belongs to the RING-Cys relay (RCR) family.</text>
</comment>
<proteinExistence type="inferred from homology"/>
<keyword evidence="7" id="KW-0479">Metal-binding</keyword>
<dbReference type="PANTHER" id="PTHR45943:SF1">
    <property type="entry name" value="E3 UBIQUITIN-PROTEIN LIGASE MYCBP2"/>
    <property type="match status" value="1"/>
</dbReference>
<dbReference type="CDD" id="cd19799">
    <property type="entry name" value="Bbox2_MYCBP2"/>
    <property type="match status" value="1"/>
</dbReference>
<dbReference type="OrthoDB" id="6050183at2759"/>
<keyword evidence="8" id="KW-0677">Repeat</keyword>
<dbReference type="InterPro" id="IPR004939">
    <property type="entry name" value="APC_su10/DOC_dom"/>
</dbReference>
<evidence type="ECO:0000313" key="17">
    <source>
        <dbReference type="EMBL" id="CAH1105469.1"/>
    </source>
</evidence>
<evidence type="ECO:0000259" key="16">
    <source>
        <dbReference type="PROSITE" id="PS51284"/>
    </source>
</evidence>
<dbReference type="EMBL" id="OV651831">
    <property type="protein sequence ID" value="CAH1105469.1"/>
    <property type="molecule type" value="Genomic_DNA"/>
</dbReference>
<evidence type="ECO:0000256" key="13">
    <source>
        <dbReference type="PROSITE-ProRule" id="PRU00175"/>
    </source>
</evidence>
<evidence type="ECO:0000256" key="7">
    <source>
        <dbReference type="ARBA" id="ARBA00022723"/>
    </source>
</evidence>
<sequence length="2020" mass="223730">MLALGNVIGISEYTVNSDGCWVKLDKATKEKYCFSSETEAWSLAVGHNNVLYLGNVNETGSPKFTLDDNSRKQKRGFNFSLKSNEANFLFSGQSSIESEELLPTNPFIFGEGSQPEYTKTPKKDKKDGKLSSLPKWFKGEDVKNDSKEPSISPPIKPHSESSVNGNGVTPPDTPKRSQSPRALISSSKLSNRSSNPVTDPGQPNVVSESSGSPHLFGSTKSIAMSPLVSGTGCESNVPSRDILPSLSQTTAQKETSPSSSSSSVHARLSSSSSNMTNSKEYFELEHSPKKLMQTGTQTSPENGTNGAIKTNFSIGALGKDEKVSPKMARKERNISKIRPKRAISPANLQQLPSGSKMNYGYENVKQAMSPSVAESLRAVFAAFLWHEGIVHDAMACASFLKFHPTLPKQGALVVTRHQDIPVDKRQKELSKEEKARQRHSVEVSNAGNYLHIQPSTLESLTRSAANASANRNRKKHNEGTIKEEGEKYDSYGYHTISVLPPALKALVYLWEELTTNCLRAMSQQQVATSSPVNSKGKKDDKTEREKNIHLEREIKKYRKKKIPPRNYLEDLGGLSSYLQASGVETLCELCGDTFPHPVTYHMHQVHPGCGQHAGGKGYNSGGSYCLGWAGNCGDGGIPGSSWYLLCENCREKYMKSLKTGKQTNFHHRSVITKKNMPTKSFPSPAVAANLEPHIIMKNNAMFLLDLASSADTSMTHQRRPSSSIMPSVSENISPPDYCGPFRPLPSFQCLNSFGVNLISDEPGIYNEMLQKNECSDNFPPGPSTSGQRPLSEISISDDLDGTKGMRFHRSVSMGTNGIPWAKSGYDGRIIMLRKRNNSSCEMANEGGSSLLCNPSNALQKLIPKKDNPSSAIVRTDTNNDVNNEEFALLERPVLQFLLHQHDLESLHLAMKQALRKAMCRVYAMQALNWLLRSVTQPICIHDLLWWFVTSLTPVEMENEPEDDNHLPKREDELELNICEHPLSDITIAGEAVHPLPSIFHALLQTIADLMVLLPMSSPLQQIAVRCWGIRFASSDHSFLHRSQVFSNISKILSRSEELEDFTISMHESHQSIIHQVTSVVECLKDLTTTLEIKASSRQAMVGSLTDNSTETFWESGDEDRNKTKSLTIVCPQGHHPVLICIHIDNCRDLGNKISSITFFSGQHTDELVKLRTVEVETRLLGSWVSCPLTDFAHNVLRLELKGPDNSVRVRQIRVLGNIEGETLNVGKQYLASTLQQKYCEGETLRVFRLITSQVFGKLLQGEDGQNINNGDLLNGSGSINENTDPNEESNDLREHVVGILFSRSKLTHLQKQVIVHIVQAIRKETERVHDEWESNLCTSSGFSNQSQEGTKNSDTYCFEMLSMVLALSGSSVGRKYLSHQTDLIGDILTLLHTGSARVQRQVTSLLRRILPDITPEAFAKVVGVKKLPARDFSIVSVANKESFSSSFDVNQLGILDVFLSVIAKALTLQVKVRGKTGAGGTPKEVTTVTLATSIQPRDVLGVRWWLRGSVNKKLSEVIINLIKDMAGGKLSECWANITKGAIAENILHLTYLSEDQRVPSTCLRTPTLWLALASLCVLDEDHVERLTSGQWSQPEGQAIQPRPTCCNHDDGETVAVVQCNHCGNLCADCDRYLHLHRKTRNHQRQVCKEEEEAIKVELHEGCGRTKLFWLLALADPRTLKALIEFREGGTRNKTIGMSGVCRFCGTSGNSGLLAIGNVCADHECQEYGRTSCSKILNCGHMCGGVLGETKCLPCLHGCSGDNTLRQDSDDMCMICFTEALSCAPAIQLGCGHVFHLHCCKTVLMKRWAGPRITFSFILCPICKEEMKHEMVTDILTPILDLFKDVRRKALMRLEYEGLHTIEAVTTPASRFYSDPASYAMDRYAYYVCYKCKKAYYGGEARCDAEMAENYDPKELVCGACSDVARAQMCPKHGTDFLEYKCRYCCSVAVFFCFGTTHFCNPCHDDFQRVTNLPKNELPMCPAGPRAKQLEGEECPLHVKHPPTGEEFALGCGVCRNAHTF</sequence>
<comment type="subcellular location">
    <subcellularLocation>
        <location evidence="2">Cell projection</location>
        <location evidence="2">Axon</location>
    </subcellularLocation>
</comment>
<dbReference type="PANTHER" id="PTHR45943">
    <property type="entry name" value="E3 UBIQUITIN-PROTEIN LIGASE MYCBP2"/>
    <property type="match status" value="1"/>
</dbReference>
<evidence type="ECO:0000256" key="4">
    <source>
        <dbReference type="ARBA" id="ARBA00005415"/>
    </source>
</evidence>
<dbReference type="EC" id="2.3.2.33" evidence="5"/>
<keyword evidence="6" id="KW-0808">Transferase</keyword>
<gene>
    <name evidence="17" type="ORF">PSYICH_LOCUS6181</name>
</gene>
<feature type="compositionally biased region" description="Basic and acidic residues" evidence="14">
    <location>
        <begin position="119"/>
        <end position="129"/>
    </location>
</feature>
<feature type="region of interest" description="Disordered" evidence="14">
    <location>
        <begin position="1270"/>
        <end position="1289"/>
    </location>
</feature>
<evidence type="ECO:0000256" key="6">
    <source>
        <dbReference type="ARBA" id="ARBA00022679"/>
    </source>
</evidence>
<dbReference type="Gene3D" id="3.30.40.10">
    <property type="entry name" value="Zinc/RING finger domain, C3HC4 (zinc finger)"/>
    <property type="match status" value="1"/>
</dbReference>
<feature type="compositionally biased region" description="Polar residues" evidence="14">
    <location>
        <begin position="522"/>
        <end position="533"/>
    </location>
</feature>
<keyword evidence="12" id="KW-0966">Cell projection</keyword>
<dbReference type="GO" id="GO:0008582">
    <property type="term" value="P:regulation of synaptic assembly at neuromuscular junction"/>
    <property type="evidence" value="ECO:0007669"/>
    <property type="project" value="TreeGrafter"/>
</dbReference>
<keyword evidence="9 13" id="KW-0863">Zinc-finger</keyword>
<evidence type="ECO:0000256" key="8">
    <source>
        <dbReference type="ARBA" id="ARBA00022737"/>
    </source>
</evidence>
<dbReference type="Proteomes" id="UP001153636">
    <property type="component" value="Chromosome 19"/>
</dbReference>
<feature type="compositionally biased region" description="Low complexity" evidence="14">
    <location>
        <begin position="185"/>
        <end position="194"/>
    </location>
</feature>
<evidence type="ECO:0000256" key="9">
    <source>
        <dbReference type="ARBA" id="ARBA00022771"/>
    </source>
</evidence>
<keyword evidence="18" id="KW-1185">Reference proteome</keyword>
<feature type="region of interest" description="Disordered" evidence="14">
    <location>
        <begin position="522"/>
        <end position="546"/>
    </location>
</feature>
<dbReference type="FunFam" id="2.60.120.260:FF:000011">
    <property type="entry name" value="E3 ubiquitin-protein ligase MYCBP2 isoform X1"/>
    <property type="match status" value="1"/>
</dbReference>
<dbReference type="SUPFAM" id="SSF57850">
    <property type="entry name" value="RING/U-box"/>
    <property type="match status" value="1"/>
</dbReference>
<dbReference type="CDD" id="cd16463">
    <property type="entry name" value="RING-H2_PHR"/>
    <property type="match status" value="1"/>
</dbReference>
<dbReference type="Gene3D" id="2.60.120.260">
    <property type="entry name" value="Galactose-binding domain-like"/>
    <property type="match status" value="1"/>
</dbReference>
<evidence type="ECO:0000259" key="15">
    <source>
        <dbReference type="PROSITE" id="PS50089"/>
    </source>
</evidence>
<evidence type="ECO:0000256" key="2">
    <source>
        <dbReference type="ARBA" id="ARBA00004489"/>
    </source>
</evidence>
<reference evidence="17" key="1">
    <citation type="submission" date="2022-01" db="EMBL/GenBank/DDBJ databases">
        <authorList>
            <person name="King R."/>
        </authorList>
    </citation>
    <scope>NUCLEOTIDE SEQUENCE</scope>
</reference>
<feature type="region of interest" description="Disordered" evidence="14">
    <location>
        <begin position="105"/>
        <end position="218"/>
    </location>
</feature>
<dbReference type="InterPro" id="IPR001841">
    <property type="entry name" value="Znf_RING"/>
</dbReference>
<evidence type="ECO:0000256" key="10">
    <source>
        <dbReference type="ARBA" id="ARBA00022786"/>
    </source>
</evidence>
<feature type="compositionally biased region" description="Polar residues" evidence="14">
    <location>
        <begin position="1270"/>
        <end position="1283"/>
    </location>
</feature>
<keyword evidence="11" id="KW-0862">Zinc</keyword>
<keyword evidence="10" id="KW-0833">Ubl conjugation pathway</keyword>
<feature type="region of interest" description="Disordered" evidence="14">
    <location>
        <begin position="462"/>
        <end position="483"/>
    </location>
</feature>
<dbReference type="GO" id="GO:0099174">
    <property type="term" value="P:regulation of presynapse organization"/>
    <property type="evidence" value="ECO:0007669"/>
    <property type="project" value="UniProtKB-ARBA"/>
</dbReference>
<feature type="compositionally biased region" description="Basic and acidic residues" evidence="14">
    <location>
        <begin position="536"/>
        <end position="546"/>
    </location>
</feature>
<feature type="domain" description="RING-type" evidence="15">
    <location>
        <begin position="1772"/>
        <end position="1823"/>
    </location>
</feature>
<dbReference type="PROSITE" id="PS50089">
    <property type="entry name" value="ZF_RING_2"/>
    <property type="match status" value="1"/>
</dbReference>